<dbReference type="EMBL" id="JAINZW010000001">
    <property type="protein sequence ID" value="MBZ4038103.1"/>
    <property type="molecule type" value="Genomic_DNA"/>
</dbReference>
<gene>
    <name evidence="2" type="ORF">K6753_00955</name>
</gene>
<dbReference type="Proteomes" id="UP001430954">
    <property type="component" value="Unassembled WGS sequence"/>
</dbReference>
<evidence type="ECO:0000313" key="3">
    <source>
        <dbReference type="Proteomes" id="UP001430954"/>
    </source>
</evidence>
<proteinExistence type="predicted"/>
<evidence type="ECO:0000313" key="2">
    <source>
        <dbReference type="EMBL" id="MBZ4038103.1"/>
    </source>
</evidence>
<keyword evidence="3" id="KW-1185">Reference proteome</keyword>
<feature type="compositionally biased region" description="Low complexity" evidence="1">
    <location>
        <begin position="285"/>
        <end position="305"/>
    </location>
</feature>
<feature type="region of interest" description="Disordered" evidence="1">
    <location>
        <begin position="284"/>
        <end position="305"/>
    </location>
</feature>
<name>A0ABS7T2K6_9GAMM</name>
<dbReference type="PROSITE" id="PS51257">
    <property type="entry name" value="PROKAR_LIPOPROTEIN"/>
    <property type="match status" value="1"/>
</dbReference>
<evidence type="ECO:0000256" key="1">
    <source>
        <dbReference type="SAM" id="MobiDB-lite"/>
    </source>
</evidence>
<protein>
    <submittedName>
        <fullName evidence="2">Uncharacterized protein</fullName>
    </submittedName>
</protein>
<comment type="caution">
    <text evidence="2">The sequence shown here is derived from an EMBL/GenBank/DDBJ whole genome shotgun (WGS) entry which is preliminary data.</text>
</comment>
<dbReference type="RefSeq" id="WP_223674315.1">
    <property type="nucleotide sequence ID" value="NZ_JAINZW010000001.1"/>
</dbReference>
<organism evidence="2 3">
    <name type="scientific">Novilysobacter selenitireducens</name>
    <dbReference type="NCBI Taxonomy" id="2872639"/>
    <lineage>
        <taxon>Bacteria</taxon>
        <taxon>Pseudomonadati</taxon>
        <taxon>Pseudomonadota</taxon>
        <taxon>Gammaproteobacteria</taxon>
        <taxon>Lysobacterales</taxon>
        <taxon>Lysobacteraceae</taxon>
        <taxon>Novilysobacter</taxon>
    </lineage>
</organism>
<accession>A0ABS7T2K6</accession>
<sequence length="305" mass="32613">MKGIIRHAAWAAVLLGVVLAGCRPAPEGPPPEPVATQPVQAVTMLAEALRRDDLVAYARHALPPELHTRIEGRWRKGATIWPLSELPLHAQVPAMLAALAAPDSEQVLMEKYRAQFAGAHGELRSTAAALGLFAAQYVQGEPRYSDSERDHYVQTIAALGRWGQQAPLGDPERAQALLSTLAPAARATALHEPGAFARAGMVDSLTRLAPFAAAFKQVLAGQYGLDLDAALDSVRVEETARTGDQARVRLRYTLAGTDVDTELRVERRGDRWYLTDLLRHAQDQAGAAGPAKPATTEPAGVAPAG</sequence>
<reference evidence="2 3" key="1">
    <citation type="submission" date="2021-09" db="EMBL/GenBank/DDBJ databases">
        <title>Lysobacter sp. 13A isolated from the river sediment.</title>
        <authorList>
            <person name="Liu H."/>
            <person name="Li S."/>
            <person name="Mao S."/>
        </authorList>
    </citation>
    <scope>NUCLEOTIDE SEQUENCE [LARGE SCALE GENOMIC DNA]</scope>
    <source>
        <strain evidence="2 3">13A</strain>
    </source>
</reference>